<accession>W5S4W9</accession>
<evidence type="ECO:0000313" key="1">
    <source>
        <dbReference type="EMBL" id="AHH01699.1"/>
    </source>
</evidence>
<dbReference type="RefSeq" id="YP_009001034.1">
    <property type="nucleotide sequence ID" value="NC_023423.1"/>
</dbReference>
<keyword evidence="2" id="KW-1185">Reference proteome</keyword>
<evidence type="ECO:0000313" key="2">
    <source>
        <dbReference type="Proteomes" id="UP000202176"/>
    </source>
</evidence>
<proteinExistence type="predicted"/>
<dbReference type="Proteomes" id="UP000202176">
    <property type="component" value="Segment"/>
</dbReference>
<organism evidence="1 2">
    <name type="scientific">Pithovirus sibericum</name>
    <dbReference type="NCBI Taxonomy" id="1450746"/>
    <lineage>
        <taxon>Viruses</taxon>
        <taxon>Pithoviruses</taxon>
        <taxon>Orthopithovirinae</taxon>
        <taxon>Alphapithovirus</taxon>
        <taxon>Alphapithovirus sibericum</taxon>
    </lineage>
</organism>
<dbReference type="GeneID" id="18266160"/>
<protein>
    <submittedName>
        <fullName evidence="1">Uncharacterized protein</fullName>
    </submittedName>
</protein>
<name>W5S4W9_9VIRU</name>
<gene>
    <name evidence="1" type="ORF">pv_132</name>
</gene>
<sequence>MLFQFERNTEDEKDESKFKICSGCQKKSELLSEFETLCEDCNYVQDEEFSTYAFAPMFEPLSFISWLLDQFWS</sequence>
<dbReference type="KEGG" id="vg:18266160"/>
<dbReference type="EMBL" id="KF740664">
    <property type="protein sequence ID" value="AHH01699.1"/>
    <property type="molecule type" value="Genomic_DNA"/>
</dbReference>
<reference evidence="1 2" key="1">
    <citation type="journal article" date="2014" name="Proc. Natl. Acad. Sci. U.S.A.">
        <title>Thirty-thousand-year-old distant relative of giant icosahedral DNA viruses with a pandoravirus morphology.</title>
        <authorList>
            <person name="Legendre M."/>
            <person name="Bartoli J."/>
            <person name="Shmakova L."/>
            <person name="Jeudy S."/>
            <person name="Labadie K."/>
            <person name="Adrait A."/>
            <person name="Lescot M."/>
            <person name="Poirot O."/>
            <person name="Bertaux L."/>
            <person name="Bruley C."/>
            <person name="Coute Y."/>
            <person name="Rivkina E."/>
            <person name="Abergel C."/>
            <person name="Claverie J.M."/>
        </authorList>
    </citation>
    <scope>NUCLEOTIDE SEQUENCE [LARGE SCALE GENOMIC DNA]</scope>
    <source>
        <strain evidence="1">P1084-T</strain>
    </source>
</reference>